<keyword evidence="1" id="KW-0862">Zinc</keyword>
<sequence length="78" mass="9122">MDYWWCEGTQGIAMAFLKAYKVTENPIYKWYATMAFNMHTPHVIDNNLTQCHGLTGLGEIYLEAYSILNEEKWLDRAT</sequence>
<organism evidence="2 3">
    <name type="scientific">Chitinophaga pinensis (strain ATCC 43595 / DSM 2588 / LMG 13176 / NBRC 15968 / NCIMB 11800 / UQM 2034)</name>
    <dbReference type="NCBI Taxonomy" id="485918"/>
    <lineage>
        <taxon>Bacteria</taxon>
        <taxon>Pseudomonadati</taxon>
        <taxon>Bacteroidota</taxon>
        <taxon>Chitinophagia</taxon>
        <taxon>Chitinophagales</taxon>
        <taxon>Chitinophagaceae</taxon>
        <taxon>Chitinophaga</taxon>
    </lineage>
</organism>
<accession>A0A979G3Z8</accession>
<dbReference type="KEGG" id="cpi:Cpin_3032"/>
<name>A0A979G3Z8_CHIPD</name>
<dbReference type="Pfam" id="PF05147">
    <property type="entry name" value="LANC_like"/>
    <property type="match status" value="1"/>
</dbReference>
<feature type="binding site" evidence="1">
    <location>
        <position position="51"/>
    </location>
    <ligand>
        <name>Zn(2+)</name>
        <dbReference type="ChEBI" id="CHEBI:29105"/>
    </ligand>
</feature>
<dbReference type="OrthoDB" id="9813021at2"/>
<evidence type="ECO:0000256" key="1">
    <source>
        <dbReference type="PIRSR" id="PIRSR607822-1"/>
    </source>
</evidence>
<protein>
    <submittedName>
        <fullName evidence="2">Uncharacterized protein</fullName>
    </submittedName>
</protein>
<dbReference type="Proteomes" id="UP000002215">
    <property type="component" value="Chromosome"/>
</dbReference>
<reference evidence="2 3" key="2">
    <citation type="journal article" date="2010" name="Stand. Genomic Sci.">
        <title>Complete genome sequence of Chitinophaga pinensis type strain (UQM 2034).</title>
        <authorList>
            <person name="Glavina Del Rio T."/>
            <person name="Abt B."/>
            <person name="Spring S."/>
            <person name="Lapidus A."/>
            <person name="Nolan M."/>
            <person name="Tice H."/>
            <person name="Copeland A."/>
            <person name="Cheng J.F."/>
            <person name="Chen F."/>
            <person name="Bruce D."/>
            <person name="Goodwin L."/>
            <person name="Pitluck S."/>
            <person name="Ivanova N."/>
            <person name="Mavromatis K."/>
            <person name="Mikhailova N."/>
            <person name="Pati A."/>
            <person name="Chen A."/>
            <person name="Palaniappan K."/>
            <person name="Land M."/>
            <person name="Hauser L."/>
            <person name="Chang Y.J."/>
            <person name="Jeffries C.D."/>
            <person name="Chain P."/>
            <person name="Saunders E."/>
            <person name="Detter J.C."/>
            <person name="Brettin T."/>
            <person name="Rohde M."/>
            <person name="Goker M."/>
            <person name="Bristow J."/>
            <person name="Eisen J.A."/>
            <person name="Markowitz V."/>
            <person name="Hugenholtz P."/>
            <person name="Kyrpides N.C."/>
            <person name="Klenk H.P."/>
            <person name="Lucas S."/>
        </authorList>
    </citation>
    <scope>NUCLEOTIDE SEQUENCE [LARGE SCALE GENOMIC DNA]</scope>
    <source>
        <strain evidence="3">ATCC 43595 / DSM 2588 / LMG 13176 / NBRC 15968 / NCIMB 11800 / UQM 2034</strain>
    </source>
</reference>
<dbReference type="AlphaFoldDB" id="A0A979G3Z8"/>
<evidence type="ECO:0000313" key="2">
    <source>
        <dbReference type="EMBL" id="ACU60507.1"/>
    </source>
</evidence>
<proteinExistence type="predicted"/>
<dbReference type="SUPFAM" id="SSF158745">
    <property type="entry name" value="LanC-like"/>
    <property type="match status" value="1"/>
</dbReference>
<dbReference type="GO" id="GO:0031179">
    <property type="term" value="P:peptide modification"/>
    <property type="evidence" value="ECO:0007669"/>
    <property type="project" value="InterPro"/>
</dbReference>
<evidence type="ECO:0000313" key="3">
    <source>
        <dbReference type="Proteomes" id="UP000002215"/>
    </source>
</evidence>
<feature type="binding site" evidence="1">
    <location>
        <position position="52"/>
    </location>
    <ligand>
        <name>Zn(2+)</name>
        <dbReference type="ChEBI" id="CHEBI:29105"/>
    </ligand>
</feature>
<reference evidence="3" key="1">
    <citation type="submission" date="2009-08" db="EMBL/GenBank/DDBJ databases">
        <title>The complete genome of Chitinophaga pinensis DSM 2588.</title>
        <authorList>
            <consortium name="US DOE Joint Genome Institute (JGI-PGF)"/>
            <person name="Lucas S."/>
            <person name="Copeland A."/>
            <person name="Lapidus A."/>
            <person name="Glavina del Rio T."/>
            <person name="Dalin E."/>
            <person name="Tice H."/>
            <person name="Bruce D."/>
            <person name="Goodwin L."/>
            <person name="Pitluck S."/>
            <person name="Kyrpides N."/>
            <person name="Mavromatis K."/>
            <person name="Ivanova N."/>
            <person name="Mikhailova N."/>
            <person name="Sims D."/>
            <person name="Meinche L."/>
            <person name="Brettin T."/>
            <person name="Detter J.C."/>
            <person name="Han C."/>
            <person name="Larimer F."/>
            <person name="Land M."/>
            <person name="Hauser L."/>
            <person name="Markowitz V."/>
            <person name="Cheng J.-F."/>
            <person name="Hugenholtz P."/>
            <person name="Woyke T."/>
            <person name="Wu D."/>
            <person name="Spring S."/>
            <person name="Klenk H.-P."/>
            <person name="Eisen J.A."/>
        </authorList>
    </citation>
    <scope>NUCLEOTIDE SEQUENCE [LARGE SCALE GENOMIC DNA]</scope>
    <source>
        <strain evidence="3">ATCC 43595 / DSM 2588 / LMG 13176 / NBRC 15968 / NCIMB 11800 / UQM 2034</strain>
    </source>
</reference>
<dbReference type="Gene3D" id="1.50.10.10">
    <property type="match status" value="1"/>
</dbReference>
<keyword evidence="1" id="KW-0479">Metal-binding</keyword>
<dbReference type="GO" id="GO:0005975">
    <property type="term" value="P:carbohydrate metabolic process"/>
    <property type="evidence" value="ECO:0007669"/>
    <property type="project" value="InterPro"/>
</dbReference>
<dbReference type="InterPro" id="IPR012341">
    <property type="entry name" value="6hp_glycosidase-like_sf"/>
</dbReference>
<dbReference type="InterPro" id="IPR007822">
    <property type="entry name" value="LANC-like"/>
</dbReference>
<feature type="binding site" evidence="1">
    <location>
        <position position="6"/>
    </location>
    <ligand>
        <name>Zn(2+)</name>
        <dbReference type="ChEBI" id="CHEBI:29105"/>
    </ligand>
</feature>
<gene>
    <name evidence="2" type="ordered locus">Cpin_3032</name>
</gene>
<dbReference type="EMBL" id="CP001699">
    <property type="protein sequence ID" value="ACU60507.1"/>
    <property type="molecule type" value="Genomic_DNA"/>
</dbReference>
<dbReference type="GO" id="GO:0046872">
    <property type="term" value="F:metal ion binding"/>
    <property type="evidence" value="ECO:0007669"/>
    <property type="project" value="UniProtKB-KW"/>
</dbReference>